<feature type="compositionally biased region" description="Polar residues" evidence="3">
    <location>
        <begin position="51"/>
        <end position="67"/>
    </location>
</feature>
<evidence type="ECO:0000256" key="2">
    <source>
        <dbReference type="PROSITE-ProRule" id="PRU00089"/>
    </source>
</evidence>
<gene>
    <name evidence="5" type="ORF">DOTSEDRAFT_30272</name>
</gene>
<sequence length="504" mass="56284">MGHAISTPHLARAADDSPAATPEEHKKPPCSSRNINTPANDSDRRVRAVLSPTTQAIAHSSSDMTSNAADAMPAPAATSPCEQLRKEILALAHPHRAATKLPPFSAGELIVMALVCKDSEDLQAPDILRWIVKHFKHYGNRALEEYTRRIDGGNRWREEVRVVVPGFNAALDHYELPVSRRCEFNHIPDYIYSIDTAAARLYLRGYLAKKATGTFPFLRLPAELRNHIYELTFCFAKGRGIFVDNVKTGGLSMLAQHPGDDSYAKDWWNYSYETGNQTCVIGRRDVRHLPPTKDILALLLVCKQISGEALPYFYQLNPLHINTLKKLTAVAHRMAPSRLEHLNHLSIELMGDHRYHDDVASFSRFPQTVEALKAIKDLKMLEIETTDKMWLSMRPASRQSLGRKTPFKKFAQIPGMKELARLAESAVSFNLRGNSAPELQKYLDSEAQLIKTARDKQGEVQGTEQTKGKKRKATVESADGTAGGERRVRKIKKAPGSHEAGNDV</sequence>
<dbReference type="STRING" id="675120.N1Q2N6"/>
<dbReference type="EMBL" id="KB446535">
    <property type="protein sequence ID" value="EME48915.1"/>
    <property type="molecule type" value="Genomic_DNA"/>
</dbReference>
<dbReference type="Pfam" id="PF24864">
    <property type="entry name" value="DUF7730"/>
    <property type="match status" value="1"/>
</dbReference>
<dbReference type="eggNOG" id="ENOG502RANQ">
    <property type="taxonomic scope" value="Eukaryota"/>
</dbReference>
<evidence type="ECO:0000256" key="1">
    <source>
        <dbReference type="ARBA" id="ARBA00023125"/>
    </source>
</evidence>
<feature type="region of interest" description="Disordered" evidence="3">
    <location>
        <begin position="1"/>
        <end position="79"/>
    </location>
</feature>
<accession>N1Q2N6</accession>
<evidence type="ECO:0000313" key="5">
    <source>
        <dbReference type="EMBL" id="EME48915.1"/>
    </source>
</evidence>
<name>N1Q2N6_DOTSN</name>
<protein>
    <recommendedName>
        <fullName evidence="4">Fork-head domain-containing protein</fullName>
    </recommendedName>
</protein>
<reference evidence="6" key="1">
    <citation type="journal article" date="2012" name="PLoS Genet.">
        <title>The genomes of the fungal plant pathogens Cladosporium fulvum and Dothistroma septosporum reveal adaptation to different hosts and lifestyles but also signatures of common ancestry.</title>
        <authorList>
            <person name="de Wit P.J.G.M."/>
            <person name="van der Burgt A."/>
            <person name="Oekmen B."/>
            <person name="Stergiopoulos I."/>
            <person name="Abd-Elsalam K.A."/>
            <person name="Aerts A.L."/>
            <person name="Bahkali A.H."/>
            <person name="Beenen H.G."/>
            <person name="Chettri P."/>
            <person name="Cox M.P."/>
            <person name="Datema E."/>
            <person name="de Vries R.P."/>
            <person name="Dhillon B."/>
            <person name="Ganley A.R."/>
            <person name="Griffiths S.A."/>
            <person name="Guo Y."/>
            <person name="Hamelin R.C."/>
            <person name="Henrissat B."/>
            <person name="Kabir M.S."/>
            <person name="Jashni M.K."/>
            <person name="Kema G."/>
            <person name="Klaubauf S."/>
            <person name="Lapidus A."/>
            <person name="Levasseur A."/>
            <person name="Lindquist E."/>
            <person name="Mehrabi R."/>
            <person name="Ohm R.A."/>
            <person name="Owen T.J."/>
            <person name="Salamov A."/>
            <person name="Schwelm A."/>
            <person name="Schijlen E."/>
            <person name="Sun H."/>
            <person name="van den Burg H.A."/>
            <person name="van Ham R.C.H.J."/>
            <person name="Zhang S."/>
            <person name="Goodwin S.B."/>
            <person name="Grigoriev I.V."/>
            <person name="Collemare J."/>
            <person name="Bradshaw R.E."/>
        </authorList>
    </citation>
    <scope>NUCLEOTIDE SEQUENCE [LARGE SCALE GENOMIC DNA]</scope>
    <source>
        <strain evidence="6">NZE10 / CBS 128990</strain>
    </source>
</reference>
<dbReference type="GO" id="GO:0043565">
    <property type="term" value="F:sequence-specific DNA binding"/>
    <property type="evidence" value="ECO:0007669"/>
    <property type="project" value="InterPro"/>
</dbReference>
<dbReference type="PANTHER" id="PTHR42085:SF2">
    <property type="entry name" value="F-BOX DOMAIN-CONTAINING PROTEIN"/>
    <property type="match status" value="1"/>
</dbReference>
<proteinExistence type="predicted"/>
<dbReference type="InterPro" id="IPR038883">
    <property type="entry name" value="AN11006-like"/>
</dbReference>
<feature type="compositionally biased region" description="Polar residues" evidence="3">
    <location>
        <begin position="31"/>
        <end position="40"/>
    </location>
</feature>
<feature type="domain" description="Fork-head" evidence="4">
    <location>
        <begin position="101"/>
        <end position="161"/>
    </location>
</feature>
<feature type="DNA-binding region" description="Fork-head" evidence="2">
    <location>
        <begin position="101"/>
        <end position="161"/>
    </location>
</feature>
<evidence type="ECO:0000259" key="4">
    <source>
        <dbReference type="PROSITE" id="PS50039"/>
    </source>
</evidence>
<dbReference type="AlphaFoldDB" id="N1Q2N6"/>
<dbReference type="InterPro" id="IPR001766">
    <property type="entry name" value="Fork_head_dom"/>
</dbReference>
<evidence type="ECO:0000256" key="3">
    <source>
        <dbReference type="SAM" id="MobiDB-lite"/>
    </source>
</evidence>
<dbReference type="OrthoDB" id="3905718at2759"/>
<reference evidence="5 6" key="2">
    <citation type="journal article" date="2012" name="PLoS Pathog.">
        <title>Diverse lifestyles and strategies of plant pathogenesis encoded in the genomes of eighteen Dothideomycetes fungi.</title>
        <authorList>
            <person name="Ohm R.A."/>
            <person name="Feau N."/>
            <person name="Henrissat B."/>
            <person name="Schoch C.L."/>
            <person name="Horwitz B.A."/>
            <person name="Barry K.W."/>
            <person name="Condon B.J."/>
            <person name="Copeland A.C."/>
            <person name="Dhillon B."/>
            <person name="Glaser F."/>
            <person name="Hesse C.N."/>
            <person name="Kosti I."/>
            <person name="LaButti K."/>
            <person name="Lindquist E.A."/>
            <person name="Lucas S."/>
            <person name="Salamov A.A."/>
            <person name="Bradshaw R.E."/>
            <person name="Ciuffetti L."/>
            <person name="Hamelin R.C."/>
            <person name="Kema G.H.J."/>
            <person name="Lawrence C."/>
            <person name="Scott J.A."/>
            <person name="Spatafora J.W."/>
            <person name="Turgeon B.G."/>
            <person name="de Wit P.J.G.M."/>
            <person name="Zhong S."/>
            <person name="Goodwin S.B."/>
            <person name="Grigoriev I.V."/>
        </authorList>
    </citation>
    <scope>NUCLEOTIDE SEQUENCE [LARGE SCALE GENOMIC DNA]</scope>
    <source>
        <strain evidence="6">NZE10 / CBS 128990</strain>
    </source>
</reference>
<dbReference type="OMA" id="HIYELTF"/>
<keyword evidence="6" id="KW-1185">Reference proteome</keyword>
<keyword evidence="1 2" id="KW-0238">DNA-binding</keyword>
<feature type="compositionally biased region" description="Low complexity" evidence="3">
    <location>
        <begin position="68"/>
        <end position="77"/>
    </location>
</feature>
<dbReference type="GO" id="GO:0005634">
    <property type="term" value="C:nucleus"/>
    <property type="evidence" value="ECO:0007669"/>
    <property type="project" value="UniProtKB-SubCell"/>
</dbReference>
<organism evidence="5 6">
    <name type="scientific">Dothistroma septosporum (strain NZE10 / CBS 128990)</name>
    <name type="common">Red band needle blight fungus</name>
    <name type="synonym">Mycosphaerella pini</name>
    <dbReference type="NCBI Taxonomy" id="675120"/>
    <lineage>
        <taxon>Eukaryota</taxon>
        <taxon>Fungi</taxon>
        <taxon>Dikarya</taxon>
        <taxon>Ascomycota</taxon>
        <taxon>Pezizomycotina</taxon>
        <taxon>Dothideomycetes</taxon>
        <taxon>Dothideomycetidae</taxon>
        <taxon>Mycosphaerellales</taxon>
        <taxon>Mycosphaerellaceae</taxon>
        <taxon>Dothistroma</taxon>
    </lineage>
</organism>
<keyword evidence="2" id="KW-0539">Nucleus</keyword>
<dbReference type="GO" id="GO:0003700">
    <property type="term" value="F:DNA-binding transcription factor activity"/>
    <property type="evidence" value="ECO:0007669"/>
    <property type="project" value="InterPro"/>
</dbReference>
<feature type="region of interest" description="Disordered" evidence="3">
    <location>
        <begin position="454"/>
        <end position="504"/>
    </location>
</feature>
<dbReference type="Proteomes" id="UP000016933">
    <property type="component" value="Unassembled WGS sequence"/>
</dbReference>
<dbReference type="HOGENOM" id="CLU_540811_0_0_1"/>
<dbReference type="InterPro" id="IPR056632">
    <property type="entry name" value="DUF7730"/>
</dbReference>
<dbReference type="PROSITE" id="PS50039">
    <property type="entry name" value="FORK_HEAD_3"/>
    <property type="match status" value="1"/>
</dbReference>
<evidence type="ECO:0000313" key="6">
    <source>
        <dbReference type="Proteomes" id="UP000016933"/>
    </source>
</evidence>
<comment type="subcellular location">
    <subcellularLocation>
        <location evidence="2">Nucleus</location>
    </subcellularLocation>
</comment>
<dbReference type="PANTHER" id="PTHR42085">
    <property type="entry name" value="F-BOX DOMAIN-CONTAINING PROTEIN"/>
    <property type="match status" value="1"/>
</dbReference>